<evidence type="ECO:0000256" key="1">
    <source>
        <dbReference type="ARBA" id="ARBA00000885"/>
    </source>
</evidence>
<evidence type="ECO:0000256" key="3">
    <source>
        <dbReference type="PROSITE-ProRule" id="PRU00023"/>
    </source>
</evidence>
<dbReference type="EC" id="2.3.2.26" evidence="4"/>
<feature type="repeat" description="ANK" evidence="3">
    <location>
        <begin position="402"/>
        <end position="434"/>
    </location>
</feature>
<dbReference type="PANTHER" id="PTHR45670:SF1">
    <property type="entry name" value="E3 UBIQUITIN-PROTEIN LIGASE HECTD1"/>
    <property type="match status" value="1"/>
</dbReference>
<comment type="pathway">
    <text evidence="4">Protein modification; protein ubiquitination.</text>
</comment>
<evidence type="ECO:0000313" key="6">
    <source>
        <dbReference type="EMBL" id="GFO27463.1"/>
    </source>
</evidence>
<name>A0AAV4C8Y1_9GAST</name>
<dbReference type="GO" id="GO:0043161">
    <property type="term" value="P:proteasome-mediated ubiquitin-dependent protein catabolic process"/>
    <property type="evidence" value="ECO:0007669"/>
    <property type="project" value="TreeGrafter"/>
</dbReference>
<dbReference type="GO" id="GO:0016607">
    <property type="term" value="C:nuclear speck"/>
    <property type="evidence" value="ECO:0007669"/>
    <property type="project" value="TreeGrafter"/>
</dbReference>
<feature type="domain" description="E3 ubiquitin-protein ligase TRIP12-like TPR repeats" evidence="5">
    <location>
        <begin position="17"/>
        <end position="132"/>
    </location>
</feature>
<dbReference type="AlphaFoldDB" id="A0AAV4C8Y1"/>
<dbReference type="SUPFAM" id="SSF48371">
    <property type="entry name" value="ARM repeat"/>
    <property type="match status" value="1"/>
</dbReference>
<dbReference type="Gene3D" id="1.25.40.20">
    <property type="entry name" value="Ankyrin repeat-containing domain"/>
    <property type="match status" value="1"/>
</dbReference>
<dbReference type="InterPro" id="IPR036770">
    <property type="entry name" value="Ankyrin_rpt-contain_sf"/>
</dbReference>
<proteinExistence type="inferred from homology"/>
<comment type="caution">
    <text evidence="6">The sequence shown here is derived from an EMBL/GenBank/DDBJ whole genome shotgun (WGS) entry which is preliminary data.</text>
</comment>
<accession>A0AAV4C8Y1</accession>
<dbReference type="GO" id="GO:0070534">
    <property type="term" value="P:protein K63-linked ubiquitination"/>
    <property type="evidence" value="ECO:0007669"/>
    <property type="project" value="TreeGrafter"/>
</dbReference>
<sequence length="704" mass="77302">MADVDPETLLEWLQMGQGDERDMQLIALEQLCMLLLMSDNVDRCFECCPPRTFLPALCRVFLDECAPDNVLEVTARAITYYLDVSAECTRRIVAVEGAIKALCNRLVVAEMSSRTSKDLAEQCIKVLELICTRESGAVFEAGGLNCVLTFIREHGSQIEPQDASLESCIESLSTLLDHDDSFVADGALRCFASLADRFTRRSLDPAPLAQHGLIQDLLARLQQVGEGAHNMSTTSTPGKSATGADAKTNSSISTVISLLSTLCRGSPSITHNLLRLSLPEAIESGLRGDERCCLDTMRFVDLLLVLLFEGRQALPKSNVATITSRLPSLRHADSSSDRSHKQLIDCIRSKDTDALIDAVDNGFEVNFTDDVGQTLLNWASAFGTQEMVEFLCERGADVNRGLRSSSLHYAACFGRPQIVKTLLRYGANPDLRDEDAKTPLDKARERGEEGHREVIAILQSPGEYIVPVSRDPPISSLQVASSSASAFSGASSTPVPMETSEQNKEGLETVVEGTEEVKGDPEISPVYVRHLLPVFTEVFHVTMLSSVRKASLSMIRKMIHYMDSDLLAEMTGSEFTSQSVASSLTEVLSIVLDAEEDDDGHMMVLQIMQDLMVKCQEIFLEHFARLGLFSRVHQLAGPLPQEESGAKPKGEKGKVICHVLFLLSFILSKTGQLGICPEIYMDLVSRAQPHAAHQCMRLSERMNL</sequence>
<comment type="similarity">
    <text evidence="4">Belongs to the UPL family. K-HECT subfamily.</text>
</comment>
<dbReference type="PROSITE" id="PS50088">
    <property type="entry name" value="ANK_REPEAT"/>
    <property type="match status" value="2"/>
</dbReference>
<dbReference type="PROSITE" id="PS50297">
    <property type="entry name" value="ANK_REP_REGION"/>
    <property type="match status" value="2"/>
</dbReference>
<comment type="function">
    <text evidence="4">E3 ubiquitin-protein ligase which accepts ubiquitin from an E2 ubiquitin-conjugating enzyme in the form of a thioester and then directly transfers the ubiquitin to targeted substrates.</text>
</comment>
<reference evidence="6 7" key="1">
    <citation type="journal article" date="2021" name="Elife">
        <title>Chloroplast acquisition without the gene transfer in kleptoplastic sea slugs, Plakobranchus ocellatus.</title>
        <authorList>
            <person name="Maeda T."/>
            <person name="Takahashi S."/>
            <person name="Yoshida T."/>
            <person name="Shimamura S."/>
            <person name="Takaki Y."/>
            <person name="Nagai Y."/>
            <person name="Toyoda A."/>
            <person name="Suzuki Y."/>
            <person name="Arimoto A."/>
            <person name="Ishii H."/>
            <person name="Satoh N."/>
            <person name="Nishiyama T."/>
            <person name="Hasebe M."/>
            <person name="Maruyama T."/>
            <person name="Minagawa J."/>
            <person name="Obokata J."/>
            <person name="Shigenobu S."/>
        </authorList>
    </citation>
    <scope>NUCLEOTIDE SEQUENCE [LARGE SCALE GENOMIC DNA]</scope>
</reference>
<keyword evidence="3" id="KW-0040">ANK repeat</keyword>
<organism evidence="6 7">
    <name type="scientific">Plakobranchus ocellatus</name>
    <dbReference type="NCBI Taxonomy" id="259542"/>
    <lineage>
        <taxon>Eukaryota</taxon>
        <taxon>Metazoa</taxon>
        <taxon>Spiralia</taxon>
        <taxon>Lophotrochozoa</taxon>
        <taxon>Mollusca</taxon>
        <taxon>Gastropoda</taxon>
        <taxon>Heterobranchia</taxon>
        <taxon>Euthyneura</taxon>
        <taxon>Panpulmonata</taxon>
        <taxon>Sacoglossa</taxon>
        <taxon>Placobranchoidea</taxon>
        <taxon>Plakobranchidae</taxon>
        <taxon>Plakobranchus</taxon>
    </lineage>
</organism>
<dbReference type="SUPFAM" id="SSF48403">
    <property type="entry name" value="Ankyrin repeat"/>
    <property type="match status" value="1"/>
</dbReference>
<dbReference type="Proteomes" id="UP000735302">
    <property type="component" value="Unassembled WGS sequence"/>
</dbReference>
<dbReference type="InterPro" id="IPR011989">
    <property type="entry name" value="ARM-like"/>
</dbReference>
<protein>
    <recommendedName>
        <fullName evidence="4">E3 ubiquitin-protein ligase</fullName>
        <ecNumber evidence="4">2.3.2.26</ecNumber>
    </recommendedName>
</protein>
<dbReference type="InterPro" id="IPR002110">
    <property type="entry name" value="Ankyrin_rpt"/>
</dbReference>
<dbReference type="InterPro" id="IPR045322">
    <property type="entry name" value="HECTD1/TRIP12-like"/>
</dbReference>
<dbReference type="FunFam" id="1.25.10.10:FF:000051">
    <property type="entry name" value="E3 ubiquitin-protein ligase HECTD1 isoform X1"/>
    <property type="match status" value="1"/>
</dbReference>
<dbReference type="SMART" id="SM00248">
    <property type="entry name" value="ANK"/>
    <property type="match status" value="2"/>
</dbReference>
<dbReference type="Pfam" id="PF25579">
    <property type="entry name" value="TPR_TRIP12_N"/>
    <property type="match status" value="1"/>
</dbReference>
<evidence type="ECO:0000256" key="4">
    <source>
        <dbReference type="RuleBase" id="RU369009"/>
    </source>
</evidence>
<feature type="repeat" description="ANK" evidence="3">
    <location>
        <begin position="371"/>
        <end position="399"/>
    </location>
</feature>
<dbReference type="Gene3D" id="1.25.10.10">
    <property type="entry name" value="Leucine-rich Repeat Variant"/>
    <property type="match status" value="1"/>
</dbReference>
<dbReference type="EMBL" id="BLXT01005922">
    <property type="protein sequence ID" value="GFO27463.1"/>
    <property type="molecule type" value="Genomic_DNA"/>
</dbReference>
<keyword evidence="7" id="KW-1185">Reference proteome</keyword>
<evidence type="ECO:0000256" key="2">
    <source>
        <dbReference type="ARBA" id="ARBA00022679"/>
    </source>
</evidence>
<dbReference type="GO" id="GO:0061630">
    <property type="term" value="F:ubiquitin protein ligase activity"/>
    <property type="evidence" value="ECO:0007669"/>
    <property type="project" value="UniProtKB-UniRule"/>
</dbReference>
<dbReference type="InterPro" id="IPR057948">
    <property type="entry name" value="TPR_TRIP12_N"/>
</dbReference>
<dbReference type="InterPro" id="IPR016024">
    <property type="entry name" value="ARM-type_fold"/>
</dbReference>
<evidence type="ECO:0000313" key="7">
    <source>
        <dbReference type="Proteomes" id="UP000735302"/>
    </source>
</evidence>
<dbReference type="PANTHER" id="PTHR45670">
    <property type="entry name" value="E3 UBIQUITIN-PROTEIN LIGASE TRIP12"/>
    <property type="match status" value="1"/>
</dbReference>
<keyword evidence="2 4" id="KW-0808">Transferase</keyword>
<gene>
    <name evidence="6" type="ORF">PoB_005396800</name>
</gene>
<comment type="catalytic activity">
    <reaction evidence="1 4">
        <text>S-ubiquitinyl-[E2 ubiquitin-conjugating enzyme]-L-cysteine + [acceptor protein]-L-lysine = [E2 ubiquitin-conjugating enzyme]-L-cysteine + N(6)-ubiquitinyl-[acceptor protein]-L-lysine.</text>
        <dbReference type="EC" id="2.3.2.26"/>
    </reaction>
</comment>
<dbReference type="FunFam" id="1.25.40.20:FF:000033">
    <property type="entry name" value="E3 ubiquitin-protein ligase HECTD1 isoform X2"/>
    <property type="match status" value="1"/>
</dbReference>
<keyword evidence="4" id="KW-0833">Ubl conjugation pathway</keyword>
<dbReference type="Pfam" id="PF12796">
    <property type="entry name" value="Ank_2"/>
    <property type="match status" value="1"/>
</dbReference>
<evidence type="ECO:0000259" key="5">
    <source>
        <dbReference type="Pfam" id="PF25579"/>
    </source>
</evidence>